<proteinExistence type="predicted"/>
<evidence type="ECO:0000313" key="4">
    <source>
        <dbReference type="EMBL" id="PIO14019.1"/>
    </source>
</evidence>
<reference evidence="5" key="1">
    <citation type="journal article" date="2017" name="Nat. Commun.">
        <title>The North American bullfrog draft genome provides insight into hormonal regulation of long noncoding RNA.</title>
        <authorList>
            <person name="Hammond S.A."/>
            <person name="Warren R.L."/>
            <person name="Vandervalk B.P."/>
            <person name="Kucuk E."/>
            <person name="Khan H."/>
            <person name="Gibb E.A."/>
            <person name="Pandoh P."/>
            <person name="Kirk H."/>
            <person name="Zhao Y."/>
            <person name="Jones M."/>
            <person name="Mungall A.J."/>
            <person name="Coope R."/>
            <person name="Pleasance S."/>
            <person name="Moore R.A."/>
            <person name="Holt R.A."/>
            <person name="Round J.M."/>
            <person name="Ohora S."/>
            <person name="Walle B.V."/>
            <person name="Veldhoen N."/>
            <person name="Helbing C.C."/>
            <person name="Birol I."/>
        </authorList>
    </citation>
    <scope>NUCLEOTIDE SEQUENCE [LARGE SCALE GENOMIC DNA]</scope>
</reference>
<dbReference type="InterPro" id="IPR006652">
    <property type="entry name" value="Kelch_1"/>
</dbReference>
<dbReference type="SMART" id="SM00612">
    <property type="entry name" value="Kelch"/>
    <property type="match status" value="2"/>
</dbReference>
<feature type="non-terminal residue" evidence="4">
    <location>
        <position position="237"/>
    </location>
</feature>
<dbReference type="OrthoDB" id="191037at2759"/>
<dbReference type="Pfam" id="PF01344">
    <property type="entry name" value="Kelch_1"/>
    <property type="match status" value="3"/>
</dbReference>
<dbReference type="InterPro" id="IPR011705">
    <property type="entry name" value="BACK"/>
</dbReference>
<dbReference type="Gene3D" id="1.25.40.420">
    <property type="match status" value="1"/>
</dbReference>
<dbReference type="AlphaFoldDB" id="A0A2G9QEH0"/>
<protein>
    <recommendedName>
        <fullName evidence="3">BACK domain-containing protein</fullName>
    </recommendedName>
</protein>
<dbReference type="PANTHER" id="PTHR24412:SF172">
    <property type="entry name" value="KELCH-LIKE PROTEIN 10"/>
    <property type="match status" value="1"/>
</dbReference>
<dbReference type="InterPro" id="IPR015915">
    <property type="entry name" value="Kelch-typ_b-propeller"/>
</dbReference>
<evidence type="ECO:0000259" key="3">
    <source>
        <dbReference type="Pfam" id="PF07707"/>
    </source>
</evidence>
<keyword evidence="5" id="KW-1185">Reference proteome</keyword>
<feature type="domain" description="BACK" evidence="3">
    <location>
        <begin position="4"/>
        <end position="69"/>
    </location>
</feature>
<dbReference type="Gene3D" id="2.120.10.80">
    <property type="entry name" value="Kelch-type beta propeller"/>
    <property type="match status" value="1"/>
</dbReference>
<dbReference type="Pfam" id="PF07707">
    <property type="entry name" value="BACK"/>
    <property type="match status" value="1"/>
</dbReference>
<dbReference type="EMBL" id="KZ021045">
    <property type="protein sequence ID" value="PIO14019.1"/>
    <property type="molecule type" value="Genomic_DNA"/>
</dbReference>
<gene>
    <name evidence="4" type="ORF">AB205_0096470</name>
</gene>
<sequence>LTSEELLDLNITEDLINKHDLVVKREKVVFEAVIKWTEHNQNDRREHIITLLPKVRLALIHTTYLMNNVVVNIHIQHNKECMNIVTSVLKTKHDLNANGSSSSDFMNPLTRPRLPSAILLAVGGYSSSNPTNAMEAYDCRVDRWIDITYDMESPRAYHGTSYLNGYVYLVGGFNGMDFLNSVRRFDPVKKIWKQVAPMNRKQCYVSTAVLQNRLYAMGGFDGHIGLKSAECYEPETN</sequence>
<keyword evidence="2" id="KW-0677">Repeat</keyword>
<name>A0A2G9QEH0_AQUCT</name>
<evidence type="ECO:0000256" key="1">
    <source>
        <dbReference type="ARBA" id="ARBA00022441"/>
    </source>
</evidence>
<evidence type="ECO:0000313" key="5">
    <source>
        <dbReference type="Proteomes" id="UP000228934"/>
    </source>
</evidence>
<dbReference type="SUPFAM" id="SSF117281">
    <property type="entry name" value="Kelch motif"/>
    <property type="match status" value="1"/>
</dbReference>
<dbReference type="Proteomes" id="UP000228934">
    <property type="component" value="Unassembled WGS sequence"/>
</dbReference>
<organism evidence="4 5">
    <name type="scientific">Aquarana catesbeiana</name>
    <name type="common">American bullfrog</name>
    <name type="synonym">Rana catesbeiana</name>
    <dbReference type="NCBI Taxonomy" id="8400"/>
    <lineage>
        <taxon>Eukaryota</taxon>
        <taxon>Metazoa</taxon>
        <taxon>Chordata</taxon>
        <taxon>Craniata</taxon>
        <taxon>Vertebrata</taxon>
        <taxon>Euteleostomi</taxon>
        <taxon>Amphibia</taxon>
        <taxon>Batrachia</taxon>
        <taxon>Anura</taxon>
        <taxon>Neobatrachia</taxon>
        <taxon>Ranoidea</taxon>
        <taxon>Ranidae</taxon>
        <taxon>Aquarana</taxon>
    </lineage>
</organism>
<dbReference type="PANTHER" id="PTHR24412">
    <property type="entry name" value="KELCH PROTEIN"/>
    <property type="match status" value="1"/>
</dbReference>
<keyword evidence="1" id="KW-0880">Kelch repeat</keyword>
<evidence type="ECO:0000256" key="2">
    <source>
        <dbReference type="ARBA" id="ARBA00022737"/>
    </source>
</evidence>
<accession>A0A2G9QEH0</accession>
<feature type="non-terminal residue" evidence="4">
    <location>
        <position position="1"/>
    </location>
</feature>